<dbReference type="Proteomes" id="UP000294958">
    <property type="component" value="Unassembled WGS sequence"/>
</dbReference>
<dbReference type="PATRIC" id="fig|69279.3.peg.1259"/>
<protein>
    <submittedName>
        <fullName evidence="1">Uncharacterized protein</fullName>
    </submittedName>
</protein>
<accession>A0A011TZD0</accession>
<reference evidence="2 4" key="2">
    <citation type="submission" date="2019-03" db="EMBL/GenBank/DDBJ databases">
        <title>Genomic Encyclopedia of Type Strains, Phase IV (KMG-IV): sequencing the most valuable type-strain genomes for metagenomic binning, comparative biology and taxonomic classification.</title>
        <authorList>
            <person name="Goeker M."/>
        </authorList>
    </citation>
    <scope>NUCLEOTIDE SEQUENCE [LARGE SCALE GENOMIC DNA]</scope>
    <source>
        <strain evidence="2 4">DSM 11603</strain>
    </source>
</reference>
<name>A0A011TZD0_9HYPH</name>
<sequence length="140" mass="15577">MRKVRVPSPKAAILSGRADERTDYSKLIDAETWAFIERTNSFYPADAVERSVGGQRHTCDSMCRAFHAGHPQGVTATDTAIGTPTHRIPIRIYRNARPDDIEQREFDPDKAACPARARRWLLGRGVECRAVLGVLISAES</sequence>
<organism evidence="1 3">
    <name type="scientific">Aquamicrobium defluvii</name>
    <dbReference type="NCBI Taxonomy" id="69279"/>
    <lineage>
        <taxon>Bacteria</taxon>
        <taxon>Pseudomonadati</taxon>
        <taxon>Pseudomonadota</taxon>
        <taxon>Alphaproteobacteria</taxon>
        <taxon>Hyphomicrobiales</taxon>
        <taxon>Phyllobacteriaceae</taxon>
        <taxon>Aquamicrobium</taxon>
    </lineage>
</organism>
<proteinExistence type="predicted"/>
<dbReference type="Proteomes" id="UP000019849">
    <property type="component" value="Unassembled WGS sequence"/>
</dbReference>
<comment type="caution">
    <text evidence="1">The sequence shown here is derived from an EMBL/GenBank/DDBJ whole genome shotgun (WGS) entry which is preliminary data.</text>
</comment>
<dbReference type="eggNOG" id="COG0657">
    <property type="taxonomic scope" value="Bacteria"/>
</dbReference>
<evidence type="ECO:0000313" key="2">
    <source>
        <dbReference type="EMBL" id="TDR36105.1"/>
    </source>
</evidence>
<dbReference type="HOGENOM" id="CLU_1830966_0_0_5"/>
<evidence type="ECO:0000313" key="3">
    <source>
        <dbReference type="Proteomes" id="UP000019849"/>
    </source>
</evidence>
<dbReference type="EMBL" id="SNZF01000006">
    <property type="protein sequence ID" value="TDR36105.1"/>
    <property type="molecule type" value="Genomic_DNA"/>
</dbReference>
<evidence type="ECO:0000313" key="1">
    <source>
        <dbReference type="EMBL" id="EXL09472.1"/>
    </source>
</evidence>
<keyword evidence="4" id="KW-1185">Reference proteome</keyword>
<dbReference type="STRING" id="69279.BG36_21715"/>
<dbReference type="AlphaFoldDB" id="A0A011TZD0"/>
<gene>
    <name evidence="1" type="ORF">BG36_21715</name>
    <name evidence="2" type="ORF">DES43_1061</name>
</gene>
<dbReference type="EMBL" id="JENY01000007">
    <property type="protein sequence ID" value="EXL09472.1"/>
    <property type="molecule type" value="Genomic_DNA"/>
</dbReference>
<evidence type="ECO:0000313" key="4">
    <source>
        <dbReference type="Proteomes" id="UP000294958"/>
    </source>
</evidence>
<reference evidence="1 3" key="1">
    <citation type="submission" date="2014-02" db="EMBL/GenBank/DDBJ databases">
        <title>Aquamicrobium defluvii Genome sequencing.</title>
        <authorList>
            <person name="Wang X."/>
        </authorList>
    </citation>
    <scope>NUCLEOTIDE SEQUENCE [LARGE SCALE GENOMIC DNA]</scope>
    <source>
        <strain evidence="1 3">W13Z1</strain>
    </source>
</reference>